<evidence type="ECO:0000256" key="3">
    <source>
        <dbReference type="ARBA" id="ARBA00022525"/>
    </source>
</evidence>
<comment type="subcellular location">
    <subcellularLocation>
        <location evidence="2">Secreted</location>
    </subcellularLocation>
</comment>
<keyword evidence="10" id="KW-1185">Reference proteome</keyword>
<evidence type="ECO:0000256" key="1">
    <source>
        <dbReference type="ARBA" id="ARBA00001913"/>
    </source>
</evidence>
<dbReference type="GO" id="GO:0005509">
    <property type="term" value="F:calcium ion binding"/>
    <property type="evidence" value="ECO:0007669"/>
    <property type="project" value="InterPro"/>
</dbReference>
<dbReference type="SUPFAM" id="SSF51120">
    <property type="entry name" value="beta-Roll"/>
    <property type="match status" value="1"/>
</dbReference>
<keyword evidence="4" id="KW-0677">Repeat</keyword>
<name>I4Z237_9HYPH</name>
<dbReference type="PRINTS" id="PR00313">
    <property type="entry name" value="CABNDNGRPT"/>
</dbReference>
<accession>I4Z237</accession>
<feature type="domain" description="Bacterial Ig-like" evidence="7">
    <location>
        <begin position="928"/>
        <end position="1028"/>
    </location>
</feature>
<sequence length="1646" mass="168128">MTDSAFVTGEIPTSDANWKLPDAMVGADGKHYVGSFNDNDSFVVSRYDDGVWTQVAFYDLYEEATGGAAMGHIIDFMVDAAGVIHVVFPSYAADGDPNGNFGERILQYGTFVPGGGWTLSEVDRRSKSFGFDDSLSLAQDAAGNVHLAYKVYSPATGSDIIHATADGVGGWVLETVAHSDTPTGEASVANPELAISPDGSLKILYTQGDGPNGSSYWGGSVHLGTLSPGGTWTSDTVLTVGGSAPQYGTTQFFDDHGNLHVFYVDVGDEAAELTKPTTLYEITNASGSWTTTEISTGSGTIPVGSGYLAKDGVEYLLVEDRGYWLDGVTSAKVYIRTTGGDWEPGSDVPLPSGASYKDIPLAMGADGKLMIVAQGASMEPLYFYYGDPSGADTTSPVVLAVSVPASGTYIAGQDLTLTVNFNEAVTVVTDGGTPHLELVIGTQTVYAAYVSGSGTTALTFVYKVQAGQLDTNGIMVGSFQANGGVLKDAAGNEAVLTLQSVGSTAGVLVDGVAPTLSITSNVSELKIGESATITFTFSEPPIGFSSADISVTGGTLGPISGSGSVYTAVFTPSPDTNTSTASITVAGGSYIDAAGNNGGAGTTPTLTFDTKAPGAPSTPELDPASDTGPDNGDGVTSDTTPTFTGTAEIGSTVKLYDDDMTEIGSAVATDGTWSITSNVPLAQGPHTIVAIATDAAGNSSLVSDSRVITIDTATPSTEIATVRLSADKGTSSGDFITNVATQTISGTLSKDLASGEQVQVSLDGGETWNYATAAVGSNVWSLNTSLVSGSHEIWMRVTNVVNNSGPILKQEYTLDTAAPTVAITSNVAYLKAGETAIITFTFSEDPGATFTWSGFSGDVTVTGGTLSAISGTGTVRTAIFTPTPDTSGGSASITIAASSYADKAGNLGAGGVSPSLHFDTLAPGAPSNLTLAPASDSGASNSDRITNLNHLTFTGLGETGATVILFADRNNNGVLDAGEELGTDTVSGGAFSIAATLTEGSHTIRAVQTDPAGNNSLVSGALSVRVDTQVEAPDLALANDAGTAGDRLTNSGLVNVAGLEAGATWEFSTDDGQSWTRGTGSSFTVSREGENHVQVRQTDLAGNVSLVSDALSFVLDTVHPAVGIELSTSNLMLGETATVTFRFSEVPVGFTASDVTVENGILTGLTVSATDPKVYTAVFTSVGNVGQKINHITVGTGWSDAAGNAPVSSTASLPYSVDTHQIDGVSVVEAPITYPDGSSGRVLTIPVIAPGRSETDGNPSYADIPLVASGGQTLLLAQVPVGYGLLVTGPSAPKTAGTSLTDLIREIRAHTPVGSADQDQLSGGGVSFLGLLSGNTPMFVQTITPTLAPGSGVIPGQPLLISGNPAAAGMPQTALVIDGSSISGGHIMLDNVEFAAIIGALTVTGGAGSQKVWGDSANQTLILGADDDTLHGGGGDDYVGSHGGDDWLYGDDGNDTVAGGEGNDWLFGGDGNDRLYGETGHDHLDGGSGNDWLYGGTGNDTMSGGTGNDTLKGEAGNDRITGGLGRDQMWGGAGKDVFAFTSVKDSKVGSQRDIIYDFKSGQDRIDLRDIDANTHLKGNQKFFWAGSNGPFLFPKERAYFLNAGFTGKAGELRYDRGILMGDVNGDGRADFEIKIVGKFAFGDVIL</sequence>
<feature type="domain" description="Peptidase M10 serralysin C-terminal" evidence="6">
    <location>
        <begin position="1494"/>
        <end position="1587"/>
    </location>
</feature>
<dbReference type="InterPro" id="IPR044016">
    <property type="entry name" value="Big_13"/>
</dbReference>
<dbReference type="InterPro" id="IPR050557">
    <property type="entry name" value="RTX_toxin/Mannuronan_C5-epim"/>
</dbReference>
<dbReference type="InterPro" id="IPR011049">
    <property type="entry name" value="Serralysin-like_metalloprot_C"/>
</dbReference>
<dbReference type="HOGENOM" id="CLU_242620_0_0_5"/>
<dbReference type="InterPro" id="IPR001343">
    <property type="entry name" value="Hemolysn_Ca-bd"/>
</dbReference>
<feature type="domain" description="Bacterial Ig-like" evidence="8">
    <location>
        <begin position="1116"/>
        <end position="1217"/>
    </location>
</feature>
<evidence type="ECO:0000256" key="2">
    <source>
        <dbReference type="ARBA" id="ARBA00004613"/>
    </source>
</evidence>
<dbReference type="Pfam" id="PF00353">
    <property type="entry name" value="HemolysinCabind"/>
    <property type="match status" value="3"/>
</dbReference>
<dbReference type="eggNOG" id="COG2931">
    <property type="taxonomic scope" value="Bacteria"/>
</dbReference>
<dbReference type="OrthoDB" id="223957at2"/>
<dbReference type="Gene3D" id="2.60.40.10">
    <property type="entry name" value="Immunoglobulins"/>
    <property type="match status" value="4"/>
</dbReference>
<dbReference type="InterPro" id="IPR014756">
    <property type="entry name" value="Ig_E-set"/>
</dbReference>
<proteinExistence type="predicted"/>
<dbReference type="GO" id="GO:0005615">
    <property type="term" value="C:extracellular space"/>
    <property type="evidence" value="ECO:0007669"/>
    <property type="project" value="InterPro"/>
</dbReference>
<evidence type="ECO:0000256" key="5">
    <source>
        <dbReference type="SAM" id="MobiDB-lite"/>
    </source>
</evidence>
<dbReference type="EMBL" id="JH660639">
    <property type="protein sequence ID" value="EIM30279.1"/>
    <property type="molecule type" value="Genomic_DNA"/>
</dbReference>
<dbReference type="Pfam" id="PF19077">
    <property type="entry name" value="Big_13"/>
    <property type="match status" value="2"/>
</dbReference>
<feature type="domain" description="Bacterial Ig-like" evidence="7">
    <location>
        <begin position="618"/>
        <end position="712"/>
    </location>
</feature>
<evidence type="ECO:0000259" key="6">
    <source>
        <dbReference type="Pfam" id="PF08548"/>
    </source>
</evidence>
<gene>
    <name evidence="9" type="ORF">MicloDRAFT_00010840</name>
</gene>
<dbReference type="PANTHER" id="PTHR38340">
    <property type="entry name" value="S-LAYER PROTEIN"/>
    <property type="match status" value="1"/>
</dbReference>
<dbReference type="InterPro" id="IPR013783">
    <property type="entry name" value="Ig-like_fold"/>
</dbReference>
<dbReference type="PATRIC" id="fig|864069.3.peg.1202"/>
<feature type="domain" description="Bacterial Ig-like" evidence="8">
    <location>
        <begin position="510"/>
        <end position="603"/>
    </location>
</feature>
<protein>
    <submittedName>
        <fullName evidence="9">Putative calcium-binding protein</fullName>
    </submittedName>
</protein>
<feature type="region of interest" description="Disordered" evidence="5">
    <location>
        <begin position="601"/>
        <end position="644"/>
    </location>
</feature>
<reference evidence="9 10" key="1">
    <citation type="submission" date="2012-02" db="EMBL/GenBank/DDBJ databases">
        <title>Improved High-Quality Draft sequence of Microvirga sp. WSM3557.</title>
        <authorList>
            <consortium name="US DOE Joint Genome Institute"/>
            <person name="Lucas S."/>
            <person name="Han J."/>
            <person name="Lapidus A."/>
            <person name="Cheng J.-F."/>
            <person name="Goodwin L."/>
            <person name="Pitluck S."/>
            <person name="Peters L."/>
            <person name="Zhang X."/>
            <person name="Detter J.C."/>
            <person name="Han C."/>
            <person name="Tapia R."/>
            <person name="Land M."/>
            <person name="Hauser L."/>
            <person name="Kyrpides N."/>
            <person name="Ivanova N."/>
            <person name="Pagani I."/>
            <person name="Brau L."/>
            <person name="Yates R."/>
            <person name="O'Hara G."/>
            <person name="Rui T."/>
            <person name="Howieson J."/>
            <person name="Reeve W."/>
            <person name="Woyke T."/>
        </authorList>
    </citation>
    <scope>NUCLEOTIDE SEQUENCE [LARGE SCALE GENOMIC DNA]</scope>
    <source>
        <strain evidence="9 10">WSM3557</strain>
    </source>
</reference>
<feature type="compositionally biased region" description="Polar residues" evidence="5">
    <location>
        <begin position="634"/>
        <end position="644"/>
    </location>
</feature>
<dbReference type="eggNOG" id="COG3210">
    <property type="taxonomic scope" value="Bacteria"/>
</dbReference>
<dbReference type="SUPFAM" id="SSF81296">
    <property type="entry name" value="E set domains"/>
    <property type="match status" value="1"/>
</dbReference>
<dbReference type="eggNOG" id="COG2373">
    <property type="taxonomic scope" value="Bacteria"/>
</dbReference>
<dbReference type="RefSeq" id="WP_009489762.1">
    <property type="nucleotide sequence ID" value="NZ_CP141050.1"/>
</dbReference>
<dbReference type="InterPro" id="IPR013858">
    <property type="entry name" value="Peptidase_M10B_C"/>
</dbReference>
<dbReference type="PANTHER" id="PTHR38340:SF1">
    <property type="entry name" value="S-LAYER PROTEIN"/>
    <property type="match status" value="1"/>
</dbReference>
<dbReference type="Pfam" id="PF19078">
    <property type="entry name" value="Big_12"/>
    <property type="match status" value="3"/>
</dbReference>
<dbReference type="eggNOG" id="COG4932">
    <property type="taxonomic scope" value="Bacteria"/>
</dbReference>
<dbReference type="InterPro" id="IPR044048">
    <property type="entry name" value="Big_12"/>
</dbReference>
<evidence type="ECO:0000256" key="4">
    <source>
        <dbReference type="ARBA" id="ARBA00022737"/>
    </source>
</evidence>
<dbReference type="InterPro" id="IPR018511">
    <property type="entry name" value="Hemolysin-typ_Ca-bd_CS"/>
</dbReference>
<dbReference type="SUPFAM" id="SSF89372">
    <property type="entry name" value="Fucose-specific lectin"/>
    <property type="match status" value="1"/>
</dbReference>
<comment type="cofactor">
    <cofactor evidence="1">
        <name>Ca(2+)</name>
        <dbReference type="ChEBI" id="CHEBI:29108"/>
    </cofactor>
</comment>
<evidence type="ECO:0000313" key="9">
    <source>
        <dbReference type="EMBL" id="EIM30279.1"/>
    </source>
</evidence>
<dbReference type="eggNOG" id="COG4733">
    <property type="taxonomic scope" value="Bacteria"/>
</dbReference>
<dbReference type="PROSITE" id="PS00330">
    <property type="entry name" value="HEMOLYSIN_CALCIUM"/>
    <property type="match status" value="2"/>
</dbReference>
<dbReference type="Pfam" id="PF08548">
    <property type="entry name" value="Peptidase_M10_C"/>
    <property type="match status" value="1"/>
</dbReference>
<evidence type="ECO:0000259" key="8">
    <source>
        <dbReference type="Pfam" id="PF19078"/>
    </source>
</evidence>
<dbReference type="STRING" id="864069.MicloDRAFT_00010840"/>
<keyword evidence="3" id="KW-0964">Secreted</keyword>
<dbReference type="Proteomes" id="UP000003947">
    <property type="component" value="Unassembled WGS sequence"/>
</dbReference>
<organism evidence="9 10">
    <name type="scientific">Microvirga lotononidis</name>
    <dbReference type="NCBI Taxonomy" id="864069"/>
    <lineage>
        <taxon>Bacteria</taxon>
        <taxon>Pseudomonadati</taxon>
        <taxon>Pseudomonadota</taxon>
        <taxon>Alphaproteobacteria</taxon>
        <taxon>Hyphomicrobiales</taxon>
        <taxon>Methylobacteriaceae</taxon>
        <taxon>Microvirga</taxon>
    </lineage>
</organism>
<evidence type="ECO:0000313" key="10">
    <source>
        <dbReference type="Proteomes" id="UP000003947"/>
    </source>
</evidence>
<dbReference type="Gene3D" id="2.150.10.10">
    <property type="entry name" value="Serralysin-like metalloprotease, C-terminal"/>
    <property type="match status" value="2"/>
</dbReference>
<feature type="domain" description="Bacterial Ig-like" evidence="8">
    <location>
        <begin position="815"/>
        <end position="912"/>
    </location>
</feature>
<evidence type="ECO:0000259" key="7">
    <source>
        <dbReference type="Pfam" id="PF19077"/>
    </source>
</evidence>